<comment type="catalytic activity">
    <reaction evidence="1">
        <text>ATP + protein L-histidine = ADP + protein N-phospho-L-histidine.</text>
        <dbReference type="EC" id="2.7.13.3"/>
    </reaction>
</comment>
<dbReference type="GO" id="GO:0000155">
    <property type="term" value="F:phosphorelay sensor kinase activity"/>
    <property type="evidence" value="ECO:0007669"/>
    <property type="project" value="InterPro"/>
</dbReference>
<gene>
    <name evidence="17" type="ORF">GCM10017581_082620</name>
</gene>
<keyword evidence="7 14" id="KW-0812">Transmembrane</keyword>
<dbReference type="Gene3D" id="3.30.450.20">
    <property type="entry name" value="PAS domain"/>
    <property type="match status" value="2"/>
</dbReference>
<keyword evidence="11 14" id="KW-1133">Transmembrane helix</keyword>
<dbReference type="GO" id="GO:0005524">
    <property type="term" value="F:ATP binding"/>
    <property type="evidence" value="ECO:0007669"/>
    <property type="project" value="UniProtKB-KW"/>
</dbReference>
<dbReference type="Proteomes" id="UP001143480">
    <property type="component" value="Unassembled WGS sequence"/>
</dbReference>
<dbReference type="SUPFAM" id="SSF103190">
    <property type="entry name" value="Sensory domain-like"/>
    <property type="match status" value="1"/>
</dbReference>
<evidence type="ECO:0000313" key="17">
    <source>
        <dbReference type="EMBL" id="GLL06512.1"/>
    </source>
</evidence>
<dbReference type="SUPFAM" id="SSF55785">
    <property type="entry name" value="PYP-like sensor domain (PAS domain)"/>
    <property type="match status" value="1"/>
</dbReference>
<organism evidence="17 18">
    <name type="scientific">Dactylosporangium matsuzakiense</name>
    <dbReference type="NCBI Taxonomy" id="53360"/>
    <lineage>
        <taxon>Bacteria</taxon>
        <taxon>Bacillati</taxon>
        <taxon>Actinomycetota</taxon>
        <taxon>Actinomycetes</taxon>
        <taxon>Micromonosporales</taxon>
        <taxon>Micromonosporaceae</taxon>
        <taxon>Dactylosporangium</taxon>
    </lineage>
</organism>
<dbReference type="InterPro" id="IPR005467">
    <property type="entry name" value="His_kinase_dom"/>
</dbReference>
<evidence type="ECO:0000256" key="11">
    <source>
        <dbReference type="ARBA" id="ARBA00022989"/>
    </source>
</evidence>
<evidence type="ECO:0000259" key="15">
    <source>
        <dbReference type="PROSITE" id="PS50109"/>
    </source>
</evidence>
<dbReference type="InterPro" id="IPR035965">
    <property type="entry name" value="PAS-like_dom_sf"/>
</dbReference>
<comment type="caution">
    <text evidence="17">The sequence shown here is derived from an EMBL/GenBank/DDBJ whole genome shotgun (WGS) entry which is preliminary data.</text>
</comment>
<keyword evidence="6" id="KW-0808">Transferase</keyword>
<evidence type="ECO:0000256" key="2">
    <source>
        <dbReference type="ARBA" id="ARBA00004651"/>
    </source>
</evidence>
<feature type="domain" description="Histidine kinase" evidence="15">
    <location>
        <begin position="305"/>
        <end position="528"/>
    </location>
</feature>
<dbReference type="Pfam" id="PF17203">
    <property type="entry name" value="sCache_3_2"/>
    <property type="match status" value="1"/>
</dbReference>
<dbReference type="EC" id="2.7.13.3" evidence="3"/>
<dbReference type="EMBL" id="BSFP01000074">
    <property type="protein sequence ID" value="GLL06512.1"/>
    <property type="molecule type" value="Genomic_DNA"/>
</dbReference>
<dbReference type="PRINTS" id="PR00344">
    <property type="entry name" value="BCTRLSENSOR"/>
</dbReference>
<dbReference type="InterPro" id="IPR016120">
    <property type="entry name" value="Sig_transdc_His_kin_SpoOB"/>
</dbReference>
<evidence type="ECO:0000256" key="6">
    <source>
        <dbReference type="ARBA" id="ARBA00022679"/>
    </source>
</evidence>
<evidence type="ECO:0000313" key="18">
    <source>
        <dbReference type="Proteomes" id="UP001143480"/>
    </source>
</evidence>
<keyword evidence="5" id="KW-0597">Phosphoprotein</keyword>
<dbReference type="GO" id="GO:0005886">
    <property type="term" value="C:plasma membrane"/>
    <property type="evidence" value="ECO:0007669"/>
    <property type="project" value="UniProtKB-SubCell"/>
</dbReference>
<evidence type="ECO:0000256" key="10">
    <source>
        <dbReference type="ARBA" id="ARBA00022840"/>
    </source>
</evidence>
<dbReference type="CDD" id="cd00130">
    <property type="entry name" value="PAS"/>
    <property type="match status" value="1"/>
</dbReference>
<evidence type="ECO:0000256" key="9">
    <source>
        <dbReference type="ARBA" id="ARBA00022777"/>
    </source>
</evidence>
<dbReference type="PROSITE" id="PS50112">
    <property type="entry name" value="PAS"/>
    <property type="match status" value="1"/>
</dbReference>
<evidence type="ECO:0000256" key="13">
    <source>
        <dbReference type="ARBA" id="ARBA00023136"/>
    </source>
</evidence>
<feature type="transmembrane region" description="Helical" evidence="14">
    <location>
        <begin position="24"/>
        <end position="46"/>
    </location>
</feature>
<keyword evidence="9 17" id="KW-0418">Kinase</keyword>
<evidence type="ECO:0000256" key="14">
    <source>
        <dbReference type="SAM" id="Phobius"/>
    </source>
</evidence>
<proteinExistence type="predicted"/>
<dbReference type="InterPro" id="IPR029151">
    <property type="entry name" value="Sensor-like_sf"/>
</dbReference>
<evidence type="ECO:0000256" key="1">
    <source>
        <dbReference type="ARBA" id="ARBA00000085"/>
    </source>
</evidence>
<protein>
    <recommendedName>
        <fullName evidence="3">histidine kinase</fullName>
        <ecNumber evidence="3">2.7.13.3</ecNumber>
    </recommendedName>
</protein>
<evidence type="ECO:0000256" key="3">
    <source>
        <dbReference type="ARBA" id="ARBA00012438"/>
    </source>
</evidence>
<name>A0A9W6KR04_9ACTN</name>
<feature type="domain" description="PAS" evidence="16">
    <location>
        <begin position="220"/>
        <end position="262"/>
    </location>
</feature>
<dbReference type="Pfam" id="PF02518">
    <property type="entry name" value="HATPase_c"/>
    <property type="match status" value="1"/>
</dbReference>
<feature type="transmembrane region" description="Helical" evidence="14">
    <location>
        <begin position="183"/>
        <end position="201"/>
    </location>
</feature>
<evidence type="ECO:0000256" key="7">
    <source>
        <dbReference type="ARBA" id="ARBA00022692"/>
    </source>
</evidence>
<dbReference type="PANTHER" id="PTHR43547">
    <property type="entry name" value="TWO-COMPONENT HISTIDINE KINASE"/>
    <property type="match status" value="1"/>
</dbReference>
<evidence type="ECO:0000256" key="4">
    <source>
        <dbReference type="ARBA" id="ARBA00022475"/>
    </source>
</evidence>
<dbReference type="Pfam" id="PF13188">
    <property type="entry name" value="PAS_8"/>
    <property type="match status" value="1"/>
</dbReference>
<dbReference type="PROSITE" id="PS50109">
    <property type="entry name" value="HIS_KIN"/>
    <property type="match status" value="1"/>
</dbReference>
<keyword evidence="4" id="KW-1003">Cell membrane</keyword>
<sequence>MTPVTVAYIAYMSPRRWSLAQQLLGLQLTVITVLVTGTLAGAYVQADRASLDAARQKVLGIAWTVADSPSVRDGLAAPDPTAVLQPLADRLNRDAETDFVVVMTTGGIRYTHPDPRQIGGHFLGNIDDAVAGRPLTETYTGTLGASMRAVVPVRDGERVVGLVSVGIRLTSVAQQVRARIPSLLVTAALALLLAGAGSWLVSRWVRRQTHDLGPAQLARMYEFYDAVLHAVREGLLLLDRQGRLLLANDEARRLLGLDESALGRPIGAEGLLGVLAEGVPRTDEIHLAGDRVLVVNQAPAGAGMVVTLRDHTDLQALTGELDSVRGFTESLRAQAHEAANRLHTVLSLIELGRTAEAIEFAGAELAVAQRLTDRVVGAVREPVLAALLLGKAAQAAERGVELEVAPDAEVPEAALPPGDLVTIVGNLLDNAIDAAVAAPPPRRVSFSAIRHGGSLTLRVADSGPGLDPADVSRAFERGWSTKGAAHATASTGRGLGLALVGQAVHRHGGDIEVDGSAFTVRVAVGVPA</sequence>
<dbReference type="InterPro" id="IPR000014">
    <property type="entry name" value="PAS"/>
</dbReference>
<dbReference type="InterPro" id="IPR004358">
    <property type="entry name" value="Sig_transdc_His_kin-like_C"/>
</dbReference>
<dbReference type="AlphaFoldDB" id="A0A9W6KR04"/>
<keyword evidence="8" id="KW-0547">Nucleotide-binding</keyword>
<evidence type="ECO:0000256" key="8">
    <source>
        <dbReference type="ARBA" id="ARBA00022741"/>
    </source>
</evidence>
<dbReference type="SUPFAM" id="SSF55874">
    <property type="entry name" value="ATPase domain of HSP90 chaperone/DNA topoisomerase II/histidine kinase"/>
    <property type="match status" value="1"/>
</dbReference>
<reference evidence="17" key="2">
    <citation type="submission" date="2023-01" db="EMBL/GenBank/DDBJ databases">
        <authorList>
            <person name="Sun Q."/>
            <person name="Evtushenko L."/>
        </authorList>
    </citation>
    <scope>NUCLEOTIDE SEQUENCE</scope>
    <source>
        <strain evidence="17">VKM Ac-1321</strain>
    </source>
</reference>
<dbReference type="InterPro" id="IPR033463">
    <property type="entry name" value="sCache_3"/>
</dbReference>
<reference evidence="17" key="1">
    <citation type="journal article" date="2014" name="Int. J. Syst. Evol. Microbiol.">
        <title>Complete genome sequence of Corynebacterium casei LMG S-19264T (=DSM 44701T), isolated from a smear-ripened cheese.</title>
        <authorList>
            <consortium name="US DOE Joint Genome Institute (JGI-PGF)"/>
            <person name="Walter F."/>
            <person name="Albersmeier A."/>
            <person name="Kalinowski J."/>
            <person name="Ruckert C."/>
        </authorList>
    </citation>
    <scope>NUCLEOTIDE SEQUENCE</scope>
    <source>
        <strain evidence="17">VKM Ac-1321</strain>
    </source>
</reference>
<dbReference type="Gene3D" id="3.30.565.10">
    <property type="entry name" value="Histidine kinase-like ATPase, C-terminal domain"/>
    <property type="match status" value="1"/>
</dbReference>
<keyword evidence="12" id="KW-0902">Two-component regulatory system</keyword>
<dbReference type="SMART" id="SM00387">
    <property type="entry name" value="HATPase_c"/>
    <property type="match status" value="1"/>
</dbReference>
<evidence type="ECO:0000256" key="5">
    <source>
        <dbReference type="ARBA" id="ARBA00022553"/>
    </source>
</evidence>
<evidence type="ECO:0000259" key="16">
    <source>
        <dbReference type="PROSITE" id="PS50112"/>
    </source>
</evidence>
<comment type="subcellular location">
    <subcellularLocation>
        <location evidence="2">Cell membrane</location>
        <topology evidence="2">Multi-pass membrane protein</topology>
    </subcellularLocation>
</comment>
<dbReference type="InterPro" id="IPR036890">
    <property type="entry name" value="HATPase_C_sf"/>
</dbReference>
<dbReference type="PANTHER" id="PTHR43547:SF10">
    <property type="entry name" value="SENSOR HISTIDINE KINASE DCUS"/>
    <property type="match status" value="1"/>
</dbReference>
<evidence type="ECO:0000256" key="12">
    <source>
        <dbReference type="ARBA" id="ARBA00023012"/>
    </source>
</evidence>
<keyword evidence="13 14" id="KW-0472">Membrane</keyword>
<dbReference type="InterPro" id="IPR003594">
    <property type="entry name" value="HATPase_dom"/>
</dbReference>
<dbReference type="SUPFAM" id="SSF55890">
    <property type="entry name" value="Sporulation response regulatory protein Spo0B"/>
    <property type="match status" value="1"/>
</dbReference>
<keyword evidence="10" id="KW-0067">ATP-binding</keyword>
<keyword evidence="18" id="KW-1185">Reference proteome</keyword>
<accession>A0A9W6KR04</accession>